<dbReference type="GO" id="GO:0005886">
    <property type="term" value="C:plasma membrane"/>
    <property type="evidence" value="ECO:0007669"/>
    <property type="project" value="UniProtKB-SubCell"/>
</dbReference>
<keyword evidence="9 12" id="KW-0406">Ion transport</keyword>
<keyword evidence="7" id="KW-0965">Cell junction</keyword>
<name>A0A8X6KMJ5_TRICU</name>
<evidence type="ECO:0000313" key="13">
    <source>
        <dbReference type="EMBL" id="GFQ76398.1"/>
    </source>
</evidence>
<dbReference type="EMBL" id="BMAO01001848">
    <property type="protein sequence ID" value="GFQ76398.1"/>
    <property type="molecule type" value="Genomic_DNA"/>
</dbReference>
<evidence type="ECO:0000256" key="3">
    <source>
        <dbReference type="ARBA" id="ARBA00022448"/>
    </source>
</evidence>
<evidence type="ECO:0000256" key="4">
    <source>
        <dbReference type="ARBA" id="ARBA00022475"/>
    </source>
</evidence>
<comment type="subcellular location">
    <subcellularLocation>
        <location evidence="1">Cell junction</location>
        <location evidence="1">Gap junction</location>
    </subcellularLocation>
    <subcellularLocation>
        <location evidence="2 12">Cell membrane</location>
        <topology evidence="2 12">Multi-pass membrane protein</topology>
    </subcellularLocation>
</comment>
<keyword evidence="8" id="KW-1133">Transmembrane helix</keyword>
<keyword evidence="11 12" id="KW-0407">Ion channel</keyword>
<evidence type="ECO:0000256" key="1">
    <source>
        <dbReference type="ARBA" id="ARBA00004610"/>
    </source>
</evidence>
<comment type="caution">
    <text evidence="13">The sequence shown here is derived from an EMBL/GenBank/DDBJ whole genome shotgun (WGS) entry which is preliminary data.</text>
</comment>
<protein>
    <recommendedName>
        <fullName evidence="12">Innexin</fullName>
    </recommendedName>
</protein>
<dbReference type="PANTHER" id="PTHR11893">
    <property type="entry name" value="INNEXIN"/>
    <property type="match status" value="1"/>
</dbReference>
<dbReference type="PANTHER" id="PTHR11893:SF40">
    <property type="entry name" value="INNEXIN SHAKING-B"/>
    <property type="match status" value="1"/>
</dbReference>
<proteinExistence type="inferred from homology"/>
<dbReference type="OrthoDB" id="5867527at2759"/>
<accession>A0A8X6KMJ5</accession>
<keyword evidence="3 12" id="KW-0813">Transport</keyword>
<evidence type="ECO:0000256" key="7">
    <source>
        <dbReference type="ARBA" id="ARBA00022949"/>
    </source>
</evidence>
<keyword evidence="4" id="KW-1003">Cell membrane</keyword>
<dbReference type="GO" id="GO:0005921">
    <property type="term" value="C:gap junction"/>
    <property type="evidence" value="ECO:0007669"/>
    <property type="project" value="UniProtKB-SubCell"/>
</dbReference>
<dbReference type="GO" id="GO:0034220">
    <property type="term" value="P:monoatomic ion transmembrane transport"/>
    <property type="evidence" value="ECO:0007669"/>
    <property type="project" value="UniProtKB-KW"/>
</dbReference>
<dbReference type="Pfam" id="PF00876">
    <property type="entry name" value="Innexin"/>
    <property type="match status" value="1"/>
</dbReference>
<comment type="function">
    <text evidence="12">Structural component of the gap junctions.</text>
</comment>
<evidence type="ECO:0000256" key="11">
    <source>
        <dbReference type="ARBA" id="ARBA00023303"/>
    </source>
</evidence>
<dbReference type="InterPro" id="IPR000990">
    <property type="entry name" value="Innexin"/>
</dbReference>
<gene>
    <name evidence="12 13" type="primary">inx</name>
    <name evidence="13" type="ORF">TNCT_399741</name>
</gene>
<evidence type="ECO:0000256" key="9">
    <source>
        <dbReference type="ARBA" id="ARBA00023065"/>
    </source>
</evidence>
<keyword evidence="6" id="KW-0303">Gap junction</keyword>
<keyword evidence="5" id="KW-0812">Transmembrane</keyword>
<comment type="similarity">
    <text evidence="12">Belongs to the pannexin family.</text>
</comment>
<evidence type="ECO:0000256" key="8">
    <source>
        <dbReference type="ARBA" id="ARBA00022989"/>
    </source>
</evidence>
<evidence type="ECO:0000256" key="5">
    <source>
        <dbReference type="ARBA" id="ARBA00022692"/>
    </source>
</evidence>
<evidence type="ECO:0000313" key="14">
    <source>
        <dbReference type="Proteomes" id="UP000887116"/>
    </source>
</evidence>
<keyword evidence="14" id="KW-1185">Reference proteome</keyword>
<keyword evidence="10" id="KW-0472">Membrane</keyword>
<dbReference type="PROSITE" id="PS51013">
    <property type="entry name" value="PANNEXIN"/>
    <property type="match status" value="1"/>
</dbReference>
<organism evidence="13 14">
    <name type="scientific">Trichonephila clavata</name>
    <name type="common">Joro spider</name>
    <name type="synonym">Nephila clavata</name>
    <dbReference type="NCBI Taxonomy" id="2740835"/>
    <lineage>
        <taxon>Eukaryota</taxon>
        <taxon>Metazoa</taxon>
        <taxon>Ecdysozoa</taxon>
        <taxon>Arthropoda</taxon>
        <taxon>Chelicerata</taxon>
        <taxon>Arachnida</taxon>
        <taxon>Araneae</taxon>
        <taxon>Araneomorphae</taxon>
        <taxon>Entelegynae</taxon>
        <taxon>Araneoidea</taxon>
        <taxon>Nephilidae</taxon>
        <taxon>Trichonephila</taxon>
    </lineage>
</organism>
<dbReference type="Proteomes" id="UP000887116">
    <property type="component" value="Unassembled WGS sequence"/>
</dbReference>
<evidence type="ECO:0000256" key="12">
    <source>
        <dbReference type="RuleBase" id="RU010713"/>
    </source>
</evidence>
<dbReference type="GO" id="GO:0005243">
    <property type="term" value="F:gap junction channel activity"/>
    <property type="evidence" value="ECO:0007669"/>
    <property type="project" value="TreeGrafter"/>
</dbReference>
<evidence type="ECO:0000256" key="10">
    <source>
        <dbReference type="ARBA" id="ARBA00023136"/>
    </source>
</evidence>
<sequence>MIHILSALKSLLKSKNLHIDHWAFRLHYRFTVLFLLLFCIIVSTKQYAGDPIRCSKDTREFSSLVDNYCFITATYTVKTALNLTASEGAPHPGIYPAKTNSNFATTDTTSGLDSSCSFKPSSSTFHTGFGRFLKAENCPLF</sequence>
<reference evidence="13" key="1">
    <citation type="submission" date="2020-07" db="EMBL/GenBank/DDBJ databases">
        <title>Multicomponent nature underlies the extraordinary mechanical properties of spider dragline silk.</title>
        <authorList>
            <person name="Kono N."/>
            <person name="Nakamura H."/>
            <person name="Mori M."/>
            <person name="Yoshida Y."/>
            <person name="Ohtoshi R."/>
            <person name="Malay A.D."/>
            <person name="Moran D.A.P."/>
            <person name="Tomita M."/>
            <person name="Numata K."/>
            <person name="Arakawa K."/>
        </authorList>
    </citation>
    <scope>NUCLEOTIDE SEQUENCE</scope>
</reference>
<evidence type="ECO:0000256" key="2">
    <source>
        <dbReference type="ARBA" id="ARBA00004651"/>
    </source>
</evidence>
<evidence type="ECO:0000256" key="6">
    <source>
        <dbReference type="ARBA" id="ARBA00022868"/>
    </source>
</evidence>
<dbReference type="AlphaFoldDB" id="A0A8X6KMJ5"/>